<dbReference type="EMBL" id="QPMK01000008">
    <property type="protein sequence ID" value="RDD66016.1"/>
    <property type="molecule type" value="Genomic_DNA"/>
</dbReference>
<organism evidence="4 5">
    <name type="scientific">Thalassococcus profundi</name>
    <dbReference type="NCBI Taxonomy" id="2282382"/>
    <lineage>
        <taxon>Bacteria</taxon>
        <taxon>Pseudomonadati</taxon>
        <taxon>Pseudomonadota</taxon>
        <taxon>Alphaproteobacteria</taxon>
        <taxon>Rhodobacterales</taxon>
        <taxon>Roseobacteraceae</taxon>
        <taxon>Thalassococcus</taxon>
    </lineage>
</organism>
<dbReference type="PANTHER" id="PTHR30349">
    <property type="entry name" value="PHAGE INTEGRASE-RELATED"/>
    <property type="match status" value="1"/>
</dbReference>
<comment type="caution">
    <text evidence="4">The sequence shown here is derived from an EMBL/GenBank/DDBJ whole genome shotgun (WGS) entry which is preliminary data.</text>
</comment>
<gene>
    <name evidence="4" type="ORF">DU478_12475</name>
</gene>
<dbReference type="Pfam" id="PF00589">
    <property type="entry name" value="Phage_integrase"/>
    <property type="match status" value="1"/>
</dbReference>
<dbReference type="PANTHER" id="PTHR30349:SF64">
    <property type="entry name" value="PROPHAGE INTEGRASE INTD-RELATED"/>
    <property type="match status" value="1"/>
</dbReference>
<reference evidence="4 5" key="1">
    <citation type="submission" date="2018-07" db="EMBL/GenBank/DDBJ databases">
        <title>Thalassococcus profundi sp. nov., a marine bacterium isolated from deep seawater of Okinawa Trough.</title>
        <authorList>
            <person name="Yu M."/>
        </authorList>
    </citation>
    <scope>NUCLEOTIDE SEQUENCE [LARGE SCALE GENOMIC DNA]</scope>
    <source>
        <strain evidence="4 5">WRAS1</strain>
    </source>
</reference>
<accession>A0A369TST9</accession>
<dbReference type="AlphaFoldDB" id="A0A369TST9"/>
<dbReference type="RefSeq" id="WP_114511291.1">
    <property type="nucleotide sequence ID" value="NZ_QPMK01000008.1"/>
</dbReference>
<dbReference type="SUPFAM" id="SSF56349">
    <property type="entry name" value="DNA breaking-rejoining enzymes"/>
    <property type="match status" value="1"/>
</dbReference>
<keyword evidence="2" id="KW-0233">DNA recombination</keyword>
<proteinExistence type="predicted"/>
<dbReference type="Gene3D" id="1.10.443.10">
    <property type="entry name" value="Intergrase catalytic core"/>
    <property type="match status" value="1"/>
</dbReference>
<dbReference type="Proteomes" id="UP000253977">
    <property type="component" value="Unassembled WGS sequence"/>
</dbReference>
<feature type="domain" description="Tyr recombinase" evidence="3">
    <location>
        <begin position="10"/>
        <end position="203"/>
    </location>
</feature>
<dbReference type="GO" id="GO:0006310">
    <property type="term" value="P:DNA recombination"/>
    <property type="evidence" value="ECO:0007669"/>
    <property type="project" value="UniProtKB-KW"/>
</dbReference>
<evidence type="ECO:0000256" key="1">
    <source>
        <dbReference type="ARBA" id="ARBA00022908"/>
    </source>
</evidence>
<dbReference type="InterPro" id="IPR011010">
    <property type="entry name" value="DNA_brk_join_enz"/>
</dbReference>
<evidence type="ECO:0000259" key="3">
    <source>
        <dbReference type="PROSITE" id="PS51898"/>
    </source>
</evidence>
<dbReference type="OrthoDB" id="9785687at2"/>
<dbReference type="InterPro" id="IPR050090">
    <property type="entry name" value="Tyrosine_recombinase_XerCD"/>
</dbReference>
<keyword evidence="1" id="KW-0229">DNA integration</keyword>
<dbReference type="InterPro" id="IPR002104">
    <property type="entry name" value="Integrase_catalytic"/>
</dbReference>
<dbReference type="InterPro" id="IPR013762">
    <property type="entry name" value="Integrase-like_cat_sf"/>
</dbReference>
<evidence type="ECO:0000313" key="5">
    <source>
        <dbReference type="Proteomes" id="UP000253977"/>
    </source>
</evidence>
<dbReference type="GO" id="GO:0003677">
    <property type="term" value="F:DNA binding"/>
    <property type="evidence" value="ECO:0007669"/>
    <property type="project" value="InterPro"/>
</dbReference>
<evidence type="ECO:0000313" key="4">
    <source>
        <dbReference type="EMBL" id="RDD66016.1"/>
    </source>
</evidence>
<keyword evidence="5" id="KW-1185">Reference proteome</keyword>
<dbReference type="GO" id="GO:0015074">
    <property type="term" value="P:DNA integration"/>
    <property type="evidence" value="ECO:0007669"/>
    <property type="project" value="UniProtKB-KW"/>
</dbReference>
<protein>
    <submittedName>
        <fullName evidence="4">Site-specific integrase</fullName>
    </submittedName>
</protein>
<dbReference type="CDD" id="cd01189">
    <property type="entry name" value="INT_ICEBs1_C_like"/>
    <property type="match status" value="1"/>
</dbReference>
<sequence length="212" mass="23864">MRRRRRTEQDEKVIPTKDEIRIIIENAPETHRAMFIVAIFTGMRISELRSLTWDAVDLDRGVIQVRQRADETCEIGKPKSRAGYRDIPMAPKVKSALTEWQAEGPASPQNLVFPNGAGKVQNYANIYNRVFRPILIANGVVDADGKPKFAIHALRHAAASLFIEQGWNPKKIQTLLGHASITMTMVVYGHLFENAEQDAGMFEKLEQDLLAA</sequence>
<evidence type="ECO:0000256" key="2">
    <source>
        <dbReference type="ARBA" id="ARBA00023172"/>
    </source>
</evidence>
<dbReference type="PROSITE" id="PS51898">
    <property type="entry name" value="TYR_RECOMBINASE"/>
    <property type="match status" value="1"/>
</dbReference>
<name>A0A369TST9_9RHOB</name>